<proteinExistence type="predicted"/>
<dbReference type="InterPro" id="IPR036397">
    <property type="entry name" value="RNaseH_sf"/>
</dbReference>
<dbReference type="InterPro" id="IPR036259">
    <property type="entry name" value="MFS_trans_sf"/>
</dbReference>
<dbReference type="PANTHER" id="PTHR33939">
    <property type="entry name" value="PROTEIN CBG22215"/>
    <property type="match status" value="1"/>
</dbReference>
<dbReference type="Gene3D" id="3.30.420.10">
    <property type="entry name" value="Ribonuclease H-like superfamily/Ribonuclease H"/>
    <property type="match status" value="1"/>
</dbReference>
<feature type="transmembrane region" description="Helical" evidence="2">
    <location>
        <begin position="47"/>
        <end position="65"/>
    </location>
</feature>
<dbReference type="EMBL" id="JAWQEG010002222">
    <property type="protein sequence ID" value="KAK3873462.1"/>
    <property type="molecule type" value="Genomic_DNA"/>
</dbReference>
<organism evidence="3 4">
    <name type="scientific">Petrolisthes cinctipes</name>
    <name type="common">Flat porcelain crab</name>
    <dbReference type="NCBI Taxonomy" id="88211"/>
    <lineage>
        <taxon>Eukaryota</taxon>
        <taxon>Metazoa</taxon>
        <taxon>Ecdysozoa</taxon>
        <taxon>Arthropoda</taxon>
        <taxon>Crustacea</taxon>
        <taxon>Multicrustacea</taxon>
        <taxon>Malacostraca</taxon>
        <taxon>Eumalacostraca</taxon>
        <taxon>Eucarida</taxon>
        <taxon>Decapoda</taxon>
        <taxon>Pleocyemata</taxon>
        <taxon>Anomura</taxon>
        <taxon>Galatheoidea</taxon>
        <taxon>Porcellanidae</taxon>
        <taxon>Petrolisthes</taxon>
    </lineage>
</organism>
<accession>A0AAE1FFR2</accession>
<dbReference type="AlphaFoldDB" id="A0AAE1FFR2"/>
<keyword evidence="4" id="KW-1185">Reference proteome</keyword>
<reference evidence="3" key="1">
    <citation type="submission" date="2023-10" db="EMBL/GenBank/DDBJ databases">
        <title>Genome assemblies of two species of porcelain crab, Petrolisthes cinctipes and Petrolisthes manimaculis (Anomura: Porcellanidae).</title>
        <authorList>
            <person name="Angst P."/>
        </authorList>
    </citation>
    <scope>NUCLEOTIDE SEQUENCE</scope>
    <source>
        <strain evidence="3">PB745_01</strain>
        <tissue evidence="3">Gill</tissue>
    </source>
</reference>
<evidence type="ECO:0000313" key="3">
    <source>
        <dbReference type="EMBL" id="KAK3873462.1"/>
    </source>
</evidence>
<dbReference type="SUPFAM" id="SSF103473">
    <property type="entry name" value="MFS general substrate transporter"/>
    <property type="match status" value="1"/>
</dbReference>
<keyword evidence="2" id="KW-1133">Transmembrane helix</keyword>
<feature type="transmembrane region" description="Helical" evidence="2">
    <location>
        <begin position="77"/>
        <end position="97"/>
    </location>
</feature>
<protein>
    <recommendedName>
        <fullName evidence="5">Tc1-like transposase DDE domain-containing protein</fullName>
    </recommendedName>
</protein>
<dbReference type="PANTHER" id="PTHR33939:SF1">
    <property type="entry name" value="DUF4371 DOMAIN-CONTAINING PROTEIN"/>
    <property type="match status" value="1"/>
</dbReference>
<dbReference type="GO" id="GO:0003676">
    <property type="term" value="F:nucleic acid binding"/>
    <property type="evidence" value="ECO:0007669"/>
    <property type="project" value="InterPro"/>
</dbReference>
<dbReference type="Gene3D" id="1.20.1250.20">
    <property type="entry name" value="MFS general substrate transporter like domains"/>
    <property type="match status" value="1"/>
</dbReference>
<gene>
    <name evidence="3" type="ORF">Pcinc_021539</name>
</gene>
<evidence type="ECO:0000256" key="2">
    <source>
        <dbReference type="SAM" id="Phobius"/>
    </source>
</evidence>
<dbReference type="Proteomes" id="UP001286313">
    <property type="component" value="Unassembled WGS sequence"/>
</dbReference>
<keyword evidence="2" id="KW-0812">Transmembrane</keyword>
<evidence type="ECO:0000256" key="1">
    <source>
        <dbReference type="SAM" id="MobiDB-lite"/>
    </source>
</evidence>
<name>A0AAE1FFR2_PETCI</name>
<evidence type="ECO:0000313" key="4">
    <source>
        <dbReference type="Proteomes" id="UP001286313"/>
    </source>
</evidence>
<comment type="caution">
    <text evidence="3">The sequence shown here is derived from an EMBL/GenBank/DDBJ whole genome shotgun (WGS) entry which is preliminary data.</text>
</comment>
<sequence length="501" mass="56649">MTKDHSVFQEKSKKCERRESVGVSVRTRLEQVLRETFVLVLTPGLRLKAFIIFYLWITISAIYYGVSLNSYNLSTNIYLYTFLGGLLEIPAYLLLWLATATLGRKKTFAILFLICGISISLLTILMLLFQKDVMGMTVPAVRRMVQRSSRCQPETSSIPPTSAALPRFDSFTVGAIRRHIHAKFSANETFTIGSLAKELKSSTLIPEGTSDTSVWRLIHNMGFHYKTIHKKTYVRKETLDTVCRRISALRALKRHREEGRQVVYVDETWFTTRMNQNMAWVDSSQPATSATYSRQVPPGEGERFVVVAAGTADGFVEDAFLCFPTKNTSGDYHGEVNGELFLRWLTSQLLPSLAEPSLLVIDNALYHSQLTEESRCPTTSTKKADLMKWLEHRKLPYPSHSTRPELLKICKKHQPEPKYAVDEVIRTWGHEVVRLPPAHPELNAIEQGEVRVWAPSAVFSVGALVAAAVVFILPETKNKNMPQGVDEEEDDNDHGIMTIEK</sequence>
<keyword evidence="2" id="KW-0472">Membrane</keyword>
<evidence type="ECO:0008006" key="5">
    <source>
        <dbReference type="Google" id="ProtNLM"/>
    </source>
</evidence>
<feature type="transmembrane region" description="Helical" evidence="2">
    <location>
        <begin position="452"/>
        <end position="473"/>
    </location>
</feature>
<feature type="transmembrane region" description="Helical" evidence="2">
    <location>
        <begin position="109"/>
        <end position="129"/>
    </location>
</feature>
<feature type="region of interest" description="Disordered" evidence="1">
    <location>
        <begin position="481"/>
        <end position="501"/>
    </location>
</feature>